<dbReference type="InterPro" id="IPR006638">
    <property type="entry name" value="Elp3/MiaA/NifB-like_rSAM"/>
</dbReference>
<dbReference type="SFLD" id="SFLDG01058">
    <property type="entry name" value="lipoyl_synthase_like"/>
    <property type="match status" value="1"/>
</dbReference>
<dbReference type="AlphaFoldDB" id="M5FNP8"/>
<evidence type="ECO:0000256" key="6">
    <source>
        <dbReference type="ARBA" id="ARBA00023004"/>
    </source>
</evidence>
<evidence type="ECO:0000256" key="5">
    <source>
        <dbReference type="ARBA" id="ARBA00022723"/>
    </source>
</evidence>
<dbReference type="RefSeq" id="XP_040623391.1">
    <property type="nucleotide sequence ID" value="XM_040775991.1"/>
</dbReference>
<feature type="binding site" evidence="9">
    <location>
        <position position="357"/>
    </location>
    <ligand>
        <name>[4Fe-4S] cluster</name>
        <dbReference type="ChEBI" id="CHEBI:49883"/>
        <label>1</label>
    </ligand>
</feature>
<dbReference type="GO" id="GO:0005739">
    <property type="term" value="C:mitochondrion"/>
    <property type="evidence" value="ECO:0007669"/>
    <property type="project" value="UniProtKB-SubCell"/>
</dbReference>
<keyword evidence="6 9" id="KW-0408">Iron</keyword>
<dbReference type="EMBL" id="JH795912">
    <property type="protein sequence ID" value="EJT96493.1"/>
    <property type="molecule type" value="Genomic_DNA"/>
</dbReference>
<dbReference type="OrthoDB" id="3231at2759"/>
<evidence type="ECO:0000256" key="8">
    <source>
        <dbReference type="ARBA" id="ARBA00047326"/>
    </source>
</evidence>
<keyword evidence="9" id="KW-0496">Mitochondrion</keyword>
<dbReference type="NCBIfam" id="NF004019">
    <property type="entry name" value="PRK05481.1"/>
    <property type="match status" value="1"/>
</dbReference>
<dbReference type="InterPro" id="IPR003698">
    <property type="entry name" value="Lipoyl_synth"/>
</dbReference>
<dbReference type="GO" id="GO:0051539">
    <property type="term" value="F:4 iron, 4 sulfur cluster binding"/>
    <property type="evidence" value="ECO:0007669"/>
    <property type="project" value="UniProtKB-UniRule"/>
</dbReference>
<accession>M5FNP8</accession>
<dbReference type="Pfam" id="PF04055">
    <property type="entry name" value="Radical_SAM"/>
    <property type="match status" value="1"/>
</dbReference>
<keyword evidence="5 9" id="KW-0479">Metal-binding</keyword>
<dbReference type="SFLD" id="SFLDS00029">
    <property type="entry name" value="Radical_SAM"/>
    <property type="match status" value="1"/>
</dbReference>
<dbReference type="InterPro" id="IPR007197">
    <property type="entry name" value="rSAM"/>
</dbReference>
<keyword evidence="2 9" id="KW-0004">4Fe-4S</keyword>
<dbReference type="Pfam" id="PF16881">
    <property type="entry name" value="LIAS_N"/>
    <property type="match status" value="1"/>
</dbReference>
<dbReference type="SUPFAM" id="SSF102114">
    <property type="entry name" value="Radical SAM enzymes"/>
    <property type="match status" value="1"/>
</dbReference>
<comment type="catalytic activity">
    <reaction evidence="8 9">
        <text>[[Fe-S] cluster scaffold protein carrying a second [4Fe-4S](2+) cluster] + N(6)-octanoyl-L-lysyl-[protein] + 2 oxidized [2Fe-2S]-[ferredoxin] + 2 S-adenosyl-L-methionine + 4 H(+) = [[Fe-S] cluster scaffold protein] + N(6)-[(R)-dihydrolipoyl]-L-lysyl-[protein] + 4 Fe(3+) + 2 hydrogen sulfide + 2 5'-deoxyadenosine + 2 L-methionine + 2 reduced [2Fe-2S]-[ferredoxin]</text>
        <dbReference type="Rhea" id="RHEA:16585"/>
        <dbReference type="Rhea" id="RHEA-COMP:9928"/>
        <dbReference type="Rhea" id="RHEA-COMP:10000"/>
        <dbReference type="Rhea" id="RHEA-COMP:10001"/>
        <dbReference type="Rhea" id="RHEA-COMP:10475"/>
        <dbReference type="Rhea" id="RHEA-COMP:14568"/>
        <dbReference type="Rhea" id="RHEA-COMP:14569"/>
        <dbReference type="ChEBI" id="CHEBI:15378"/>
        <dbReference type="ChEBI" id="CHEBI:17319"/>
        <dbReference type="ChEBI" id="CHEBI:29034"/>
        <dbReference type="ChEBI" id="CHEBI:29919"/>
        <dbReference type="ChEBI" id="CHEBI:33722"/>
        <dbReference type="ChEBI" id="CHEBI:33737"/>
        <dbReference type="ChEBI" id="CHEBI:33738"/>
        <dbReference type="ChEBI" id="CHEBI:57844"/>
        <dbReference type="ChEBI" id="CHEBI:59789"/>
        <dbReference type="ChEBI" id="CHEBI:78809"/>
        <dbReference type="ChEBI" id="CHEBI:83100"/>
        <dbReference type="EC" id="2.8.1.8"/>
    </reaction>
</comment>
<keyword evidence="3 9" id="KW-0808">Transferase</keyword>
<evidence type="ECO:0000256" key="1">
    <source>
        <dbReference type="ARBA" id="ARBA00004173"/>
    </source>
</evidence>
<feature type="binding site" evidence="9">
    <location>
        <position position="143"/>
    </location>
    <ligand>
        <name>[4Fe-4S] cluster</name>
        <dbReference type="ChEBI" id="CHEBI:49883"/>
        <label>2</label>
        <note>4Fe-4S-S-AdoMet</note>
    </ligand>
</feature>
<dbReference type="STRING" id="1858805.M5FNP8"/>
<reference evidence="11 12" key="1">
    <citation type="journal article" date="2012" name="Science">
        <title>The Paleozoic origin of enzymatic lignin decomposition reconstructed from 31 fungal genomes.</title>
        <authorList>
            <person name="Floudas D."/>
            <person name="Binder M."/>
            <person name="Riley R."/>
            <person name="Barry K."/>
            <person name="Blanchette R.A."/>
            <person name="Henrissat B."/>
            <person name="Martinez A.T."/>
            <person name="Otillar R."/>
            <person name="Spatafora J.W."/>
            <person name="Yadav J.S."/>
            <person name="Aerts A."/>
            <person name="Benoit I."/>
            <person name="Boyd A."/>
            <person name="Carlson A."/>
            <person name="Copeland A."/>
            <person name="Coutinho P.M."/>
            <person name="de Vries R.P."/>
            <person name="Ferreira P."/>
            <person name="Findley K."/>
            <person name="Foster B."/>
            <person name="Gaskell J."/>
            <person name="Glotzer D."/>
            <person name="Gorecki P."/>
            <person name="Heitman J."/>
            <person name="Hesse C."/>
            <person name="Hori C."/>
            <person name="Igarashi K."/>
            <person name="Jurgens J.A."/>
            <person name="Kallen N."/>
            <person name="Kersten P."/>
            <person name="Kohler A."/>
            <person name="Kuees U."/>
            <person name="Kumar T.K.A."/>
            <person name="Kuo A."/>
            <person name="LaButti K."/>
            <person name="Larrondo L.F."/>
            <person name="Lindquist E."/>
            <person name="Ling A."/>
            <person name="Lombard V."/>
            <person name="Lucas S."/>
            <person name="Lundell T."/>
            <person name="Martin R."/>
            <person name="McLaughlin D.J."/>
            <person name="Morgenstern I."/>
            <person name="Morin E."/>
            <person name="Murat C."/>
            <person name="Nagy L.G."/>
            <person name="Nolan M."/>
            <person name="Ohm R.A."/>
            <person name="Patyshakuliyeva A."/>
            <person name="Rokas A."/>
            <person name="Ruiz-Duenas F.J."/>
            <person name="Sabat G."/>
            <person name="Salamov A."/>
            <person name="Samejima M."/>
            <person name="Schmutz J."/>
            <person name="Slot J.C."/>
            <person name="St John F."/>
            <person name="Stenlid J."/>
            <person name="Sun H."/>
            <person name="Sun S."/>
            <person name="Syed K."/>
            <person name="Tsang A."/>
            <person name="Wiebenga A."/>
            <person name="Young D."/>
            <person name="Pisabarro A."/>
            <person name="Eastwood D.C."/>
            <person name="Martin F."/>
            <person name="Cullen D."/>
            <person name="Grigoriev I.V."/>
            <person name="Hibbett D.S."/>
        </authorList>
    </citation>
    <scope>NUCLEOTIDE SEQUENCE [LARGE SCALE GENOMIC DNA]</scope>
    <source>
        <strain evidence="11 12">DJM-731 SS1</strain>
    </source>
</reference>
<comment type="cofactor">
    <cofactor evidence="9">
        <name>[4Fe-4S] cluster</name>
        <dbReference type="ChEBI" id="CHEBI:49883"/>
    </cofactor>
    <text evidence="9">Binds 2 [4Fe-4S] clusters per subunit. One cluster is coordinated with 3 cysteines and an exchangeable S-adenosyl-L-methionine.</text>
</comment>
<evidence type="ECO:0000256" key="7">
    <source>
        <dbReference type="ARBA" id="ARBA00023014"/>
    </source>
</evidence>
<dbReference type="GeneID" id="63691053"/>
<dbReference type="Gene3D" id="3.20.20.70">
    <property type="entry name" value="Aldolase class I"/>
    <property type="match status" value="1"/>
</dbReference>
<feature type="domain" description="Radical SAM core" evidence="10">
    <location>
        <begin position="126"/>
        <end position="346"/>
    </location>
</feature>
<evidence type="ECO:0000313" key="11">
    <source>
        <dbReference type="EMBL" id="EJT96493.1"/>
    </source>
</evidence>
<protein>
    <recommendedName>
        <fullName evidence="9">Lipoyl synthase, mitochondrial</fullName>
        <ecNumber evidence="9">2.8.1.8</ecNumber>
    </recommendedName>
    <alternativeName>
        <fullName evidence="9">Lipoate synthase</fullName>
        <shortName evidence="9">LS</shortName>
        <shortName evidence="9">Lip-syn</shortName>
    </alternativeName>
    <alternativeName>
        <fullName evidence="9">Lipoic acid synthase</fullName>
    </alternativeName>
</protein>
<dbReference type="UniPathway" id="UPA00538">
    <property type="reaction ID" value="UER00593"/>
</dbReference>
<comment type="similarity">
    <text evidence="9">Belongs to the radical SAM superfamily. Lipoyl synthase family.</text>
</comment>
<gene>
    <name evidence="11" type="ORF">DACRYDRAFT_73137</name>
</gene>
<feature type="binding site" evidence="9">
    <location>
        <position position="106"/>
    </location>
    <ligand>
        <name>[4Fe-4S] cluster</name>
        <dbReference type="ChEBI" id="CHEBI:49883"/>
        <label>1</label>
    </ligand>
</feature>
<feature type="binding site" evidence="9">
    <location>
        <position position="147"/>
    </location>
    <ligand>
        <name>[4Fe-4S] cluster</name>
        <dbReference type="ChEBI" id="CHEBI:49883"/>
        <label>2</label>
        <note>4Fe-4S-S-AdoMet</note>
    </ligand>
</feature>
<dbReference type="PIRSF" id="PIRSF005963">
    <property type="entry name" value="Lipoyl_synth"/>
    <property type="match status" value="1"/>
</dbReference>
<feature type="binding site" evidence="9">
    <location>
        <position position="117"/>
    </location>
    <ligand>
        <name>[4Fe-4S] cluster</name>
        <dbReference type="ChEBI" id="CHEBI:49883"/>
        <label>1</label>
    </ligand>
</feature>
<keyword evidence="4 9" id="KW-0949">S-adenosyl-L-methionine</keyword>
<dbReference type="PROSITE" id="PS51918">
    <property type="entry name" value="RADICAL_SAM"/>
    <property type="match status" value="1"/>
</dbReference>
<dbReference type="SMART" id="SM00729">
    <property type="entry name" value="Elp3"/>
    <property type="match status" value="1"/>
</dbReference>
<evidence type="ECO:0000259" key="10">
    <source>
        <dbReference type="PROSITE" id="PS51918"/>
    </source>
</evidence>
<sequence length="391" mass="42651">MSVSAMKLSRTTLPRFVVPAIQARHLATPTTPTNPSFAERLASGPSLGDFIHSDPEADQARGIERIILGNTSQPRLPSHLKTSIPSGKNYTRIKQDLRGLGLHTVCEEARCPNIGTCWGGGGDGVEDAKRLATATIMLMGDTCTRGCRFCSVKTSRTPPPLDPHEPEHTAEAIARWGLGYIVLTSVDRDDLPDSGAAHFASTISKIKQKNSSVLVEALTGDFNGVAKDIELVARSGLDVYAHNLETVERLTPGVRDYRAKYRQSLEVLERAKGTGVRVTKTSLMLGVGEEEAEVMQTLRDARNAGVDVVTFGQYMRPTKRHMKVTRYVLPSEFDSWKERADAMGFLYVASGPLVRSSYKAGEMFVENILRGERAKGPRDAVIQAEEAAVGQ</sequence>
<dbReference type="PANTHER" id="PTHR10949:SF0">
    <property type="entry name" value="LIPOYL SYNTHASE, MITOCHONDRIAL"/>
    <property type="match status" value="1"/>
</dbReference>
<dbReference type="InterPro" id="IPR031691">
    <property type="entry name" value="LIAS_N"/>
</dbReference>
<dbReference type="HOGENOM" id="CLU_033144_1_0_1"/>
<dbReference type="EC" id="2.8.1.8" evidence="9"/>
<dbReference type="InterPro" id="IPR058240">
    <property type="entry name" value="rSAM_sf"/>
</dbReference>
<dbReference type="PANTHER" id="PTHR10949">
    <property type="entry name" value="LIPOYL SYNTHASE"/>
    <property type="match status" value="1"/>
</dbReference>
<dbReference type="NCBIfam" id="TIGR00510">
    <property type="entry name" value="lipA"/>
    <property type="match status" value="1"/>
</dbReference>
<dbReference type="CDD" id="cd01335">
    <property type="entry name" value="Radical_SAM"/>
    <property type="match status" value="1"/>
</dbReference>
<dbReference type="SFLD" id="SFLDF00271">
    <property type="entry name" value="lipoyl_synthase"/>
    <property type="match status" value="1"/>
</dbReference>
<comment type="subcellular location">
    <subcellularLocation>
        <location evidence="1 9">Mitochondrion</location>
    </subcellularLocation>
</comment>
<dbReference type="GO" id="GO:0009249">
    <property type="term" value="P:protein lipoylation"/>
    <property type="evidence" value="ECO:0007669"/>
    <property type="project" value="UniProtKB-UniRule"/>
</dbReference>
<dbReference type="InterPro" id="IPR013785">
    <property type="entry name" value="Aldolase_TIM"/>
</dbReference>
<dbReference type="HAMAP" id="MF_00206">
    <property type="entry name" value="Lipoyl_synth"/>
    <property type="match status" value="1"/>
</dbReference>
<evidence type="ECO:0000256" key="9">
    <source>
        <dbReference type="HAMAP-Rule" id="MF_03123"/>
    </source>
</evidence>
<organism evidence="11 12">
    <name type="scientific">Dacryopinax primogenitus (strain DJM 731)</name>
    <name type="common">Brown rot fungus</name>
    <dbReference type="NCBI Taxonomy" id="1858805"/>
    <lineage>
        <taxon>Eukaryota</taxon>
        <taxon>Fungi</taxon>
        <taxon>Dikarya</taxon>
        <taxon>Basidiomycota</taxon>
        <taxon>Agaricomycotina</taxon>
        <taxon>Dacrymycetes</taxon>
        <taxon>Dacrymycetales</taxon>
        <taxon>Dacrymycetaceae</taxon>
        <taxon>Dacryopinax</taxon>
    </lineage>
</organism>
<keyword evidence="7 9" id="KW-0411">Iron-sulfur</keyword>
<keyword evidence="12" id="KW-1185">Reference proteome</keyword>
<feature type="binding site" evidence="9">
    <location>
        <position position="150"/>
    </location>
    <ligand>
        <name>[4Fe-4S] cluster</name>
        <dbReference type="ChEBI" id="CHEBI:49883"/>
        <label>2</label>
        <note>4Fe-4S-S-AdoMet</note>
    </ligand>
</feature>
<evidence type="ECO:0000256" key="4">
    <source>
        <dbReference type="ARBA" id="ARBA00022691"/>
    </source>
</evidence>
<evidence type="ECO:0000256" key="3">
    <source>
        <dbReference type="ARBA" id="ARBA00022679"/>
    </source>
</evidence>
<dbReference type="NCBIfam" id="NF009544">
    <property type="entry name" value="PRK12928.1"/>
    <property type="match status" value="1"/>
</dbReference>
<name>M5FNP8_DACPD</name>
<comment type="function">
    <text evidence="9">Catalyzes the radical-mediated insertion of two sulfur atoms into the C-6 and C-8 positions of the octanoyl moiety bound to the lipoyl domains of lipoate-dependent enzymes, thereby converting the octanoylated domains into lipoylated derivatives.</text>
</comment>
<dbReference type="OMA" id="PYCDIDF"/>
<evidence type="ECO:0000256" key="2">
    <source>
        <dbReference type="ARBA" id="ARBA00022485"/>
    </source>
</evidence>
<proteinExistence type="inferred from homology"/>
<dbReference type="GO" id="GO:0016992">
    <property type="term" value="F:lipoate synthase activity"/>
    <property type="evidence" value="ECO:0007669"/>
    <property type="project" value="UniProtKB-UniRule"/>
</dbReference>
<feature type="binding site" evidence="9">
    <location>
        <position position="111"/>
    </location>
    <ligand>
        <name>[4Fe-4S] cluster</name>
        <dbReference type="ChEBI" id="CHEBI:49883"/>
        <label>1</label>
    </ligand>
</feature>
<dbReference type="Proteomes" id="UP000030653">
    <property type="component" value="Unassembled WGS sequence"/>
</dbReference>
<evidence type="ECO:0000313" key="12">
    <source>
        <dbReference type="Proteomes" id="UP000030653"/>
    </source>
</evidence>
<comment type="pathway">
    <text evidence="9">Protein modification; protein lipoylation via endogenous pathway; protein N(6)-(lipoyl)lysine from octanoyl-[acyl-carrier-protein]: step 2/2.</text>
</comment>
<dbReference type="GO" id="GO:0046872">
    <property type="term" value="F:metal ion binding"/>
    <property type="evidence" value="ECO:0007669"/>
    <property type="project" value="UniProtKB-KW"/>
</dbReference>